<dbReference type="GO" id="GO:0006777">
    <property type="term" value="P:Mo-molybdopterin cofactor biosynthetic process"/>
    <property type="evidence" value="ECO:0007669"/>
    <property type="project" value="UniProtKB-KW"/>
</dbReference>
<evidence type="ECO:0000256" key="5">
    <source>
        <dbReference type="ARBA" id="ARBA00023239"/>
    </source>
</evidence>
<dbReference type="Pfam" id="PF01967">
    <property type="entry name" value="MoaC"/>
    <property type="match status" value="1"/>
</dbReference>
<feature type="domain" description="Molybdopterin cofactor biosynthesis C (MoaC)" evidence="6">
    <location>
        <begin position="7"/>
        <end position="142"/>
    </location>
</feature>
<dbReference type="EC" id="4.6.1.17" evidence="3"/>
<dbReference type="InterPro" id="IPR036522">
    <property type="entry name" value="MoaC_sf"/>
</dbReference>
<evidence type="ECO:0000256" key="2">
    <source>
        <dbReference type="ARBA" id="ARBA00005046"/>
    </source>
</evidence>
<keyword evidence="4" id="KW-0501">Molybdenum cofactor biosynthesis</keyword>
<reference evidence="7" key="1">
    <citation type="journal article" date="2014" name="Front. Microbiol.">
        <title>High frequency of phylogenetically diverse reductive dehalogenase-homologous genes in deep subseafloor sedimentary metagenomes.</title>
        <authorList>
            <person name="Kawai M."/>
            <person name="Futagami T."/>
            <person name="Toyoda A."/>
            <person name="Takaki Y."/>
            <person name="Nishi S."/>
            <person name="Hori S."/>
            <person name="Arai W."/>
            <person name="Tsubouchi T."/>
            <person name="Morono Y."/>
            <person name="Uchiyama I."/>
            <person name="Ito T."/>
            <person name="Fujiyama A."/>
            <person name="Inagaki F."/>
            <person name="Takami H."/>
        </authorList>
    </citation>
    <scope>NUCLEOTIDE SEQUENCE</scope>
    <source>
        <strain evidence="7">Expedition CK06-06</strain>
    </source>
</reference>
<dbReference type="PANTHER" id="PTHR22960">
    <property type="entry name" value="MOLYBDOPTERIN COFACTOR SYNTHESIS PROTEIN A"/>
    <property type="match status" value="1"/>
</dbReference>
<dbReference type="EMBL" id="BARS01033800">
    <property type="protein sequence ID" value="GAG15382.1"/>
    <property type="molecule type" value="Genomic_DNA"/>
</dbReference>
<dbReference type="GO" id="GO:0061799">
    <property type="term" value="F:cyclic pyranopterin monophosphate synthase activity"/>
    <property type="evidence" value="ECO:0007669"/>
    <property type="project" value="UniProtKB-EC"/>
</dbReference>
<evidence type="ECO:0000259" key="6">
    <source>
        <dbReference type="Pfam" id="PF01967"/>
    </source>
</evidence>
<dbReference type="InterPro" id="IPR047594">
    <property type="entry name" value="MoaC_bact/euk"/>
</dbReference>
<comment type="catalytic activity">
    <reaction evidence="1">
        <text>(8S)-3',8-cyclo-7,8-dihydroguanosine 5'-triphosphate = cyclic pyranopterin phosphate + diphosphate</text>
        <dbReference type="Rhea" id="RHEA:49580"/>
        <dbReference type="ChEBI" id="CHEBI:33019"/>
        <dbReference type="ChEBI" id="CHEBI:59648"/>
        <dbReference type="ChEBI" id="CHEBI:131766"/>
        <dbReference type="EC" id="4.6.1.17"/>
    </reaction>
</comment>
<dbReference type="UniPathway" id="UPA00344"/>
<dbReference type="SUPFAM" id="SSF55040">
    <property type="entry name" value="Molybdenum cofactor biosynthesis protein C, MoaC"/>
    <property type="match status" value="1"/>
</dbReference>
<protein>
    <recommendedName>
        <fullName evidence="3">cyclic pyranopterin monophosphate synthase</fullName>
        <ecNumber evidence="3">4.6.1.17</ecNumber>
    </recommendedName>
</protein>
<dbReference type="CDD" id="cd01420">
    <property type="entry name" value="MoaC_PE"/>
    <property type="match status" value="1"/>
</dbReference>
<evidence type="ECO:0000313" key="7">
    <source>
        <dbReference type="EMBL" id="GAG15382.1"/>
    </source>
</evidence>
<dbReference type="NCBIfam" id="NF006870">
    <property type="entry name" value="PRK09364.1"/>
    <property type="match status" value="1"/>
</dbReference>
<accession>X0VW83</accession>
<dbReference type="InterPro" id="IPR050105">
    <property type="entry name" value="MoCo_biosynth_MoaA/MoaC"/>
</dbReference>
<dbReference type="Gene3D" id="3.30.70.640">
    <property type="entry name" value="Molybdopterin cofactor biosynthesis C (MoaC) domain"/>
    <property type="match status" value="1"/>
</dbReference>
<dbReference type="InterPro" id="IPR002820">
    <property type="entry name" value="Mopterin_CF_biosynth-C_dom"/>
</dbReference>
<evidence type="ECO:0000256" key="3">
    <source>
        <dbReference type="ARBA" id="ARBA00012575"/>
    </source>
</evidence>
<dbReference type="InterPro" id="IPR023045">
    <property type="entry name" value="MoaC"/>
</dbReference>
<comment type="pathway">
    <text evidence="2">Cofactor biosynthesis; molybdopterin biosynthesis.</text>
</comment>
<keyword evidence="5" id="KW-0456">Lyase</keyword>
<dbReference type="AlphaFoldDB" id="X0VW83"/>
<comment type="caution">
    <text evidence="7">The sequence shown here is derived from an EMBL/GenBank/DDBJ whole genome shotgun (WGS) entry which is preliminary data.</text>
</comment>
<organism evidence="7">
    <name type="scientific">marine sediment metagenome</name>
    <dbReference type="NCBI Taxonomy" id="412755"/>
    <lineage>
        <taxon>unclassified sequences</taxon>
        <taxon>metagenomes</taxon>
        <taxon>ecological metagenomes</taxon>
    </lineage>
</organism>
<name>X0VW83_9ZZZZ</name>
<sequence>MQNSKSMIDISDKGVTVRTATARGCILIGAEAFQVLKQGTCIKGDVFATAKIAAIQAVKSTPAIIPMCHPILVEAVAVDFTLNEADKSVTVSVTVKSSGKTGVEMEALTGAAVACLTIYDMLKYTNKAMTITRVELIEKTGGRSGDYKRQD</sequence>
<gene>
    <name evidence="7" type="ORF">S01H1_52298</name>
</gene>
<evidence type="ECO:0000256" key="4">
    <source>
        <dbReference type="ARBA" id="ARBA00023150"/>
    </source>
</evidence>
<dbReference type="NCBIfam" id="TIGR00581">
    <property type="entry name" value="moaC"/>
    <property type="match status" value="1"/>
</dbReference>
<proteinExistence type="predicted"/>
<evidence type="ECO:0000256" key="1">
    <source>
        <dbReference type="ARBA" id="ARBA00001637"/>
    </source>
</evidence>